<dbReference type="SMART" id="SM00848">
    <property type="entry name" value="Inhibitor_I29"/>
    <property type="match status" value="1"/>
</dbReference>
<dbReference type="InterPro" id="IPR039417">
    <property type="entry name" value="Peptidase_C1A_papain-like"/>
</dbReference>
<dbReference type="InterPro" id="IPR013128">
    <property type="entry name" value="Peptidase_C1A"/>
</dbReference>
<dbReference type="PROSITE" id="PS00640">
    <property type="entry name" value="THIOL_PROTEASE_ASN"/>
    <property type="match status" value="1"/>
</dbReference>
<name>M7ZBY6_TRIUA</name>
<dbReference type="AlphaFoldDB" id="M7ZBY6"/>
<dbReference type="InterPro" id="IPR013201">
    <property type="entry name" value="Prot_inhib_I29"/>
</dbReference>
<accession>M7ZBY6</accession>
<evidence type="ECO:0000259" key="4">
    <source>
        <dbReference type="SMART" id="SM00645"/>
    </source>
</evidence>
<dbReference type="SUPFAM" id="SSF54001">
    <property type="entry name" value="Cysteine proteinases"/>
    <property type="match status" value="1"/>
</dbReference>
<evidence type="ECO:0000259" key="5">
    <source>
        <dbReference type="SMART" id="SM00848"/>
    </source>
</evidence>
<dbReference type="GO" id="GO:0006508">
    <property type="term" value="P:proteolysis"/>
    <property type="evidence" value="ECO:0007669"/>
    <property type="project" value="InterPro"/>
</dbReference>
<proteinExistence type="inferred from homology"/>
<feature type="domain" description="Cathepsin propeptide inhibitor" evidence="5">
    <location>
        <begin position="42"/>
        <end position="97"/>
    </location>
</feature>
<evidence type="ECO:0000313" key="6">
    <source>
        <dbReference type="EMBL" id="EMS57166.1"/>
    </source>
</evidence>
<dbReference type="InterPro" id="IPR025661">
    <property type="entry name" value="Pept_asp_AS"/>
</dbReference>
<dbReference type="OrthoDB" id="640249at2759"/>
<gene>
    <name evidence="6" type="ORF">TRIUR3_26536</name>
</gene>
<dbReference type="Gene3D" id="3.90.70.10">
    <property type="entry name" value="Cysteine proteinases"/>
    <property type="match status" value="1"/>
</dbReference>
<comment type="similarity">
    <text evidence="1">Belongs to the peptidase C1 family.</text>
</comment>
<sequence>MARAIATILLMAIVLVAAMQAVSSVDITDTDLASEKSLWALYDRWCEHHSVARGLGEKARRFSVFKENARMVHKFNHGGAPYKLSLNLFGDMTDEEVDDGYGRCSSPLPNSAKQSQDRVTHGVLAARDNYPIYVDWRMTGYDQRPSAVTNVKMQRGCGACWAFAATAAVEGINSIRTRKLVSLSAQQLIDCDKESGGCKGGNPVLAFKYMIDHGGISTEADYPYFADDHGYCLVPKRKDPIVTIDGFKEVPPKDEVALLQAVAAQPVVVGIDTKTFRRYGGGVFVGPCGTNQTHSMTVVGYGTTDETDPIDYWIIKNSWGPKWGEDGYIRMARGVNGGTEGLCGILMGGASYPVKN</sequence>
<dbReference type="SMART" id="SM00645">
    <property type="entry name" value="Pept_C1"/>
    <property type="match status" value="1"/>
</dbReference>
<protein>
    <submittedName>
        <fullName evidence="6">KDEL-tailed cysteine endopeptidase CEP1</fullName>
    </submittedName>
</protein>
<dbReference type="PANTHER" id="PTHR12411">
    <property type="entry name" value="CYSTEINE PROTEASE FAMILY C1-RELATED"/>
    <property type="match status" value="1"/>
</dbReference>
<dbReference type="OMA" id="EFSACYK"/>
<keyword evidence="2" id="KW-0732">Signal</keyword>
<keyword evidence="3" id="KW-1015">Disulfide bond</keyword>
<reference evidence="6" key="1">
    <citation type="journal article" date="2013" name="Nature">
        <title>Draft genome of the wheat A-genome progenitor Triticum urartu.</title>
        <authorList>
            <person name="Ling H.Q."/>
            <person name="Zhao S."/>
            <person name="Liu D."/>
            <person name="Wang J."/>
            <person name="Sun H."/>
            <person name="Zhang C."/>
            <person name="Fan H."/>
            <person name="Li D."/>
            <person name="Dong L."/>
            <person name="Tao Y."/>
            <person name="Gao C."/>
            <person name="Wu H."/>
            <person name="Li Y."/>
            <person name="Cui Y."/>
            <person name="Guo X."/>
            <person name="Zheng S."/>
            <person name="Wang B."/>
            <person name="Yu K."/>
            <person name="Liang Q."/>
            <person name="Yang W."/>
            <person name="Lou X."/>
            <person name="Chen J."/>
            <person name="Feng M."/>
            <person name="Jian J."/>
            <person name="Zhang X."/>
            <person name="Luo G."/>
            <person name="Jiang Y."/>
            <person name="Liu J."/>
            <person name="Wang Z."/>
            <person name="Sha Y."/>
            <person name="Zhang B."/>
            <person name="Wu H."/>
            <person name="Tang D."/>
            <person name="Shen Q."/>
            <person name="Xue P."/>
            <person name="Zou S."/>
            <person name="Wang X."/>
            <person name="Liu X."/>
            <person name="Wang F."/>
            <person name="Yang Y."/>
            <person name="An X."/>
            <person name="Dong Z."/>
            <person name="Zhang K."/>
            <person name="Zhang X."/>
            <person name="Luo M.C."/>
            <person name="Dvorak J."/>
            <person name="Tong Y."/>
            <person name="Wang J."/>
            <person name="Yang H."/>
            <person name="Li Z."/>
            <person name="Wang D."/>
            <person name="Zhang A."/>
            <person name="Wang J."/>
        </authorList>
    </citation>
    <scope>NUCLEOTIDE SEQUENCE</scope>
</reference>
<evidence type="ECO:0000256" key="1">
    <source>
        <dbReference type="ARBA" id="ARBA00008455"/>
    </source>
</evidence>
<dbReference type="InterPro" id="IPR000169">
    <property type="entry name" value="Pept_cys_AS"/>
</dbReference>
<dbReference type="eggNOG" id="KOG1543">
    <property type="taxonomic scope" value="Eukaryota"/>
</dbReference>
<dbReference type="PRINTS" id="PR00705">
    <property type="entry name" value="PAPAIN"/>
</dbReference>
<dbReference type="GO" id="GO:0008234">
    <property type="term" value="F:cysteine-type peptidase activity"/>
    <property type="evidence" value="ECO:0007669"/>
    <property type="project" value="InterPro"/>
</dbReference>
<dbReference type="InterPro" id="IPR000668">
    <property type="entry name" value="Peptidase_C1A_C"/>
</dbReference>
<organism evidence="6">
    <name type="scientific">Triticum urartu</name>
    <name type="common">Red wild einkorn</name>
    <name type="synonym">Crithodium urartu</name>
    <dbReference type="NCBI Taxonomy" id="4572"/>
    <lineage>
        <taxon>Eukaryota</taxon>
        <taxon>Viridiplantae</taxon>
        <taxon>Streptophyta</taxon>
        <taxon>Embryophyta</taxon>
        <taxon>Tracheophyta</taxon>
        <taxon>Spermatophyta</taxon>
        <taxon>Magnoliopsida</taxon>
        <taxon>Liliopsida</taxon>
        <taxon>Poales</taxon>
        <taxon>Poaceae</taxon>
        <taxon>BOP clade</taxon>
        <taxon>Pooideae</taxon>
        <taxon>Triticodae</taxon>
        <taxon>Triticeae</taxon>
        <taxon>Triticinae</taxon>
        <taxon>Triticum</taxon>
    </lineage>
</organism>
<dbReference type="Pfam" id="PF08246">
    <property type="entry name" value="Inhibitor_I29"/>
    <property type="match status" value="1"/>
</dbReference>
<evidence type="ECO:0000256" key="2">
    <source>
        <dbReference type="ARBA" id="ARBA00022729"/>
    </source>
</evidence>
<dbReference type="FunFam" id="3.90.70.10:FF:000332">
    <property type="entry name" value="Cathepsin L1"/>
    <property type="match status" value="1"/>
</dbReference>
<dbReference type="CDD" id="cd02248">
    <property type="entry name" value="Peptidase_C1A"/>
    <property type="match status" value="1"/>
</dbReference>
<dbReference type="STRING" id="4572.M7ZBY6"/>
<evidence type="ECO:0000256" key="3">
    <source>
        <dbReference type="ARBA" id="ARBA00023157"/>
    </source>
</evidence>
<dbReference type="PROSITE" id="PS00139">
    <property type="entry name" value="THIOL_PROTEASE_CYS"/>
    <property type="match status" value="1"/>
</dbReference>
<dbReference type="EMBL" id="KD149425">
    <property type="protein sequence ID" value="EMS57166.1"/>
    <property type="molecule type" value="Genomic_DNA"/>
</dbReference>
<feature type="domain" description="Peptidase C1A papain C-terminal" evidence="4">
    <location>
        <begin position="130"/>
        <end position="354"/>
    </location>
</feature>
<dbReference type="Pfam" id="PF00112">
    <property type="entry name" value="Peptidase_C1"/>
    <property type="match status" value="1"/>
</dbReference>
<dbReference type="InterPro" id="IPR038765">
    <property type="entry name" value="Papain-like_cys_pep_sf"/>
</dbReference>